<feature type="compositionally biased region" description="Gly residues" evidence="1">
    <location>
        <begin position="671"/>
        <end position="684"/>
    </location>
</feature>
<dbReference type="InterPro" id="IPR000219">
    <property type="entry name" value="DH_dom"/>
</dbReference>
<dbReference type="InterPro" id="IPR035899">
    <property type="entry name" value="DBL_dom_sf"/>
</dbReference>
<evidence type="ECO:0000256" key="1">
    <source>
        <dbReference type="SAM" id="MobiDB-lite"/>
    </source>
</evidence>
<evidence type="ECO:0000313" key="3">
    <source>
        <dbReference type="EMBL" id="CAD6923420.1"/>
    </source>
</evidence>
<feature type="compositionally biased region" description="Polar residues" evidence="1">
    <location>
        <begin position="276"/>
        <end position="300"/>
    </location>
</feature>
<feature type="compositionally biased region" description="Gly residues" evidence="1">
    <location>
        <begin position="601"/>
        <end position="611"/>
    </location>
</feature>
<dbReference type="SUPFAM" id="SSF48065">
    <property type="entry name" value="DBL homology domain (DH-domain)"/>
    <property type="match status" value="1"/>
</dbReference>
<dbReference type="Proteomes" id="UP000836402">
    <property type="component" value="Unassembled WGS sequence"/>
</dbReference>
<feature type="compositionally biased region" description="Pro residues" evidence="1">
    <location>
        <begin position="708"/>
        <end position="723"/>
    </location>
</feature>
<feature type="compositionally biased region" description="Low complexity" evidence="1">
    <location>
        <begin position="654"/>
        <end position="666"/>
    </location>
</feature>
<feature type="region of interest" description="Disordered" evidence="1">
    <location>
        <begin position="241"/>
        <end position="365"/>
    </location>
</feature>
<reference evidence="4" key="2">
    <citation type="journal article" date="2019" name="IMA Fungus">
        <title>Genome sequencing and comparison of five Tilletia species to identify candidate genes for the detection of regulated species infecting wheat.</title>
        <authorList>
            <person name="Nguyen H.D.T."/>
            <person name="Sultana T."/>
            <person name="Kesanakurti P."/>
            <person name="Hambleton S."/>
        </authorList>
    </citation>
    <scope>NUCLEOTIDE SEQUENCE</scope>
    <source>
        <strain evidence="4">DAOMC 238032</strain>
    </source>
</reference>
<feature type="compositionally biased region" description="Low complexity" evidence="1">
    <location>
        <begin position="724"/>
        <end position="733"/>
    </location>
</feature>
<accession>A0A177UWT0</accession>
<proteinExistence type="predicted"/>
<feature type="compositionally biased region" description="Low complexity" evidence="1">
    <location>
        <begin position="533"/>
        <end position="559"/>
    </location>
</feature>
<comment type="caution">
    <text evidence="4">The sequence shown here is derived from an EMBL/GenBank/DDBJ whole genome shotgun (WGS) entry which is preliminary data.</text>
</comment>
<feature type="compositionally biased region" description="Pro residues" evidence="1">
    <location>
        <begin position="637"/>
        <end position="653"/>
    </location>
</feature>
<feature type="region of interest" description="Disordered" evidence="1">
    <location>
        <begin position="524"/>
        <end position="854"/>
    </location>
</feature>
<dbReference type="Proteomes" id="UP000077671">
    <property type="component" value="Unassembled WGS sequence"/>
</dbReference>
<evidence type="ECO:0000313" key="6">
    <source>
        <dbReference type="Proteomes" id="UP000836402"/>
    </source>
</evidence>
<feature type="region of interest" description="Disordered" evidence="1">
    <location>
        <begin position="1"/>
        <end position="30"/>
    </location>
</feature>
<feature type="compositionally biased region" description="Pro residues" evidence="1">
    <location>
        <begin position="612"/>
        <end position="628"/>
    </location>
</feature>
<evidence type="ECO:0000259" key="2">
    <source>
        <dbReference type="PROSITE" id="PS50010"/>
    </source>
</evidence>
<organism evidence="4 5">
    <name type="scientific">Tilletia caries</name>
    <name type="common">wheat bunt fungus</name>
    <dbReference type="NCBI Taxonomy" id="13290"/>
    <lineage>
        <taxon>Eukaryota</taxon>
        <taxon>Fungi</taxon>
        <taxon>Dikarya</taxon>
        <taxon>Basidiomycota</taxon>
        <taxon>Ustilaginomycotina</taxon>
        <taxon>Exobasidiomycetes</taxon>
        <taxon>Tilletiales</taxon>
        <taxon>Tilletiaceae</taxon>
        <taxon>Tilletia</taxon>
    </lineage>
</organism>
<keyword evidence="6" id="KW-1185">Reference proteome</keyword>
<feature type="compositionally biased region" description="Polar residues" evidence="1">
    <location>
        <begin position="253"/>
        <end position="269"/>
    </location>
</feature>
<dbReference type="PROSITE" id="PS50010">
    <property type="entry name" value="DH_2"/>
    <property type="match status" value="1"/>
</dbReference>
<dbReference type="GO" id="GO:0005085">
    <property type="term" value="F:guanyl-nucleotide exchange factor activity"/>
    <property type="evidence" value="ECO:0007669"/>
    <property type="project" value="InterPro"/>
</dbReference>
<evidence type="ECO:0000313" key="4">
    <source>
        <dbReference type="EMBL" id="KAE8263166.1"/>
    </source>
</evidence>
<reference evidence="3" key="3">
    <citation type="submission" date="2020-10" db="EMBL/GenBank/DDBJ databases">
        <authorList>
            <person name="Sedaghatjoo S."/>
        </authorList>
    </citation>
    <scope>NUCLEOTIDE SEQUENCE</scope>
    <source>
        <strain evidence="3">AZH3</strain>
    </source>
</reference>
<evidence type="ECO:0000313" key="5">
    <source>
        <dbReference type="Proteomes" id="UP000077671"/>
    </source>
</evidence>
<name>A0A177UWT0_9BASI</name>
<dbReference type="EMBL" id="LWDD02000166">
    <property type="protein sequence ID" value="KAE8263166.1"/>
    <property type="molecule type" value="Genomic_DNA"/>
</dbReference>
<dbReference type="SMART" id="SM00325">
    <property type="entry name" value="RhoGEF"/>
    <property type="match status" value="1"/>
</dbReference>
<feature type="compositionally biased region" description="Pro residues" evidence="1">
    <location>
        <begin position="746"/>
        <end position="766"/>
    </location>
</feature>
<feature type="domain" description="DH" evidence="2">
    <location>
        <begin position="43"/>
        <end position="239"/>
    </location>
</feature>
<dbReference type="PANTHER" id="PTHR45924:SF2">
    <property type="entry name" value="FI17866P1"/>
    <property type="match status" value="1"/>
</dbReference>
<dbReference type="PANTHER" id="PTHR45924">
    <property type="entry name" value="FI17866P1"/>
    <property type="match status" value="1"/>
</dbReference>
<dbReference type="Pfam" id="PF00621">
    <property type="entry name" value="RhoGEF"/>
    <property type="match status" value="1"/>
</dbReference>
<feature type="compositionally biased region" description="Low complexity" evidence="1">
    <location>
        <begin position="308"/>
        <end position="329"/>
    </location>
</feature>
<reference evidence="4" key="1">
    <citation type="submission" date="2016-04" db="EMBL/GenBank/DDBJ databases">
        <authorList>
            <person name="Nguyen H.D."/>
            <person name="Kesanakurti P."/>
            <person name="Cullis J."/>
            <person name="Levesque C.A."/>
            <person name="Hambleton S."/>
        </authorList>
    </citation>
    <scope>NUCLEOTIDE SEQUENCE</scope>
    <source>
        <strain evidence="4">DAOMC 238032</strain>
    </source>
</reference>
<gene>
    <name evidence="4" type="ORF">A4X03_0g1882</name>
    <name evidence="3" type="ORF">JKIAZH3_G3263</name>
</gene>
<dbReference type="Gene3D" id="1.20.900.10">
    <property type="entry name" value="Dbl homology (DH) domain"/>
    <property type="match status" value="1"/>
</dbReference>
<protein>
    <recommendedName>
        <fullName evidence="2">DH domain-containing protein</fullName>
    </recommendedName>
</protein>
<dbReference type="EMBL" id="CAJHJG010002803">
    <property type="protein sequence ID" value="CAD6923420.1"/>
    <property type="molecule type" value="Genomic_DNA"/>
</dbReference>
<dbReference type="GO" id="GO:0031267">
    <property type="term" value="F:small GTPase binding"/>
    <property type="evidence" value="ECO:0007669"/>
    <property type="project" value="TreeGrafter"/>
</dbReference>
<sequence length="963" mass="101021">MMMSSDPSDTAAFTAASPMDDLAPGPGAGAGAGAVNGDAAAKKRSNPLVDLIETEVAYVTELTLIIKKIASAWSRHNFPPPELDTMFRNIEAIYRANRSFLKSLREIGPNPSSPKALGDLLMRWIDDLDGPYSRFCDNFFANFDNWPTVQSNARLPVLLTEVSRPPADGSAPVYSDRKRQPDEPWTLDGLFALPHTRLKYYKKLYSRLLKSTQPGRSDHRLLILANEKLDELLERSKSRVTMSLLDEGPPSTDRGSGNSFPGTSDTVDSISRERLSSATSVSAGRASNSSGATGQFKSPSGSPPFLPLAGPSQQGNQQQQQGAPPLELASEPVSRSGSIPGHPQGPQSQSASTITPMMGGSRPSTSISHIEELEMRLDTSQTLDIFTMQPKACQLRMNPPELPFRRELRRSADVVIYFTPTATGQEIITRRAHIVLLTDLFLMCERVGANERASMPDPAKDMRLMYPPLGGKHVKVTDLGGVGNSLSLLIAKKETLTVMLESRETKEAWMADFDHSKDFATNLGLGLNTKNQSGPSGSSMRSMSPAASVLSSGPPSSVGPMPPLDRNDSFTSSITNSFNGSGGPPPNLPPNPFANGSRPMPGGGPGGRPSPGNGPGPGLPGGSGPPSPANGGRLPGVGPPPPRLSGAMPPPQLGSPSQGPQSYMGPPRGPGGPGGPNGFGGPAGPGGPGPGGPPMQMNPANGRLPGAVGPPPPRLPGGLPGPPSGWSASPTQSPGGGGSPYVNGKLPPPFPPPQQGGAPPPFPPPQQGGGRGGPPARIPSAPDMRSGLRAPPGANGGYTSDSAPHRSRSVTSESSVSPALPSEMMKQGLSRASTRDDFSPPSSPQQSKRELNQSSVVAAQMRCKLFLKQNHAQWKALGNARLKLYHLMPANDRQLVVENDKKRLISTLVLGDGVERVGKVGIAVELSDRGARTGIVYMLQMRSEESASGLYGLLLEGSGRAGL</sequence>
<feature type="compositionally biased region" description="Pro residues" evidence="1">
    <location>
        <begin position="583"/>
        <end position="592"/>
    </location>
</feature>
<dbReference type="AlphaFoldDB" id="A0A177UWT0"/>
<feature type="compositionally biased region" description="Polar residues" evidence="1">
    <location>
        <begin position="345"/>
        <end position="355"/>
    </location>
</feature>